<proteinExistence type="predicted"/>
<keyword evidence="1" id="KW-0175">Coiled coil</keyword>
<evidence type="ECO:0000313" key="2">
    <source>
        <dbReference type="EMBL" id="SYV90420.1"/>
    </source>
</evidence>
<dbReference type="Gene3D" id="1.20.5.1700">
    <property type="match status" value="1"/>
</dbReference>
<sequence length="149" mass="17439">MKKSLLLIGGLTAVTVVPISITTTLLIKKNKQQNINQNKIEKLQDELKLLQSQIVNLEKDKTQMAQYADSLIYGFDIENYQLESLEAMLKLKAKFHELNSYVDELKNQISIKKQNVAELEKEIKRLRNELNHERNAIRFEIQRLVTDEW</sequence>
<reference evidence="3" key="1">
    <citation type="submission" date="2018-06" db="EMBL/GenBank/DDBJ databases">
        <authorList>
            <consortium name="Pathogen Informatics"/>
        </authorList>
    </citation>
    <scope>NUCLEOTIDE SEQUENCE [LARGE SCALE GENOMIC DNA]</scope>
    <source>
        <strain evidence="3">NCTC10135</strain>
    </source>
</reference>
<evidence type="ECO:0000313" key="3">
    <source>
        <dbReference type="Proteomes" id="UP000259864"/>
    </source>
</evidence>
<evidence type="ECO:0008006" key="4">
    <source>
        <dbReference type="Google" id="ProtNLM"/>
    </source>
</evidence>
<organism evidence="2 3">
    <name type="scientific">Metamycoplasma alkalescens</name>
    <dbReference type="NCBI Taxonomy" id="45363"/>
    <lineage>
        <taxon>Bacteria</taxon>
        <taxon>Bacillati</taxon>
        <taxon>Mycoplasmatota</taxon>
        <taxon>Mycoplasmoidales</taxon>
        <taxon>Metamycoplasmataceae</taxon>
        <taxon>Metamycoplasma</taxon>
    </lineage>
</organism>
<gene>
    <name evidence="2" type="ORF">NCTC10135_00944</name>
</gene>
<feature type="coiled-coil region" evidence="1">
    <location>
        <begin position="88"/>
        <end position="143"/>
    </location>
</feature>
<dbReference type="AlphaFoldDB" id="A0A3B0P287"/>
<protein>
    <recommendedName>
        <fullName evidence="4">IncA protein</fullName>
    </recommendedName>
</protein>
<accession>A0A3B0P287</accession>
<evidence type="ECO:0000256" key="1">
    <source>
        <dbReference type="SAM" id="Coils"/>
    </source>
</evidence>
<feature type="non-terminal residue" evidence="2">
    <location>
        <position position="149"/>
    </location>
</feature>
<dbReference type="Proteomes" id="UP000259864">
    <property type="component" value="Chromosome 1"/>
</dbReference>
<dbReference type="EMBL" id="LS991949">
    <property type="protein sequence ID" value="SYV90420.1"/>
    <property type="molecule type" value="Genomic_DNA"/>
</dbReference>
<dbReference type="KEGG" id="mala:NCTC10135_00944"/>
<feature type="coiled-coil region" evidence="1">
    <location>
        <begin position="33"/>
        <end position="60"/>
    </location>
</feature>
<name>A0A3B0P287_9BACT</name>